<accession>A0A2Y9A4K8</accession>
<reference evidence="8 10" key="1">
    <citation type="submission" date="2016-10" db="EMBL/GenBank/DDBJ databases">
        <authorList>
            <person name="Cai Z."/>
        </authorList>
    </citation>
    <scope>NUCLEOTIDE SEQUENCE [LARGE SCALE GENOMIC DNA]</scope>
    <source>
        <strain evidence="8 10">DSM 25227</strain>
    </source>
</reference>
<dbReference type="SMART" id="SM00528">
    <property type="entry name" value="HNS"/>
    <property type="match status" value="1"/>
</dbReference>
<keyword evidence="3" id="KW-0963">Cytoplasm</keyword>
<evidence type="ECO:0000256" key="5">
    <source>
        <dbReference type="SAM" id="MobiDB-lite"/>
    </source>
</evidence>
<dbReference type="EMBL" id="QGDJ01000001">
    <property type="protein sequence ID" value="PWJ22100.1"/>
    <property type="molecule type" value="Genomic_DNA"/>
</dbReference>
<name>A0A2Y9A4K8_9RHOB</name>
<dbReference type="GO" id="GO:0005829">
    <property type="term" value="C:cytosol"/>
    <property type="evidence" value="ECO:0007669"/>
    <property type="project" value="TreeGrafter"/>
</dbReference>
<dbReference type="GO" id="GO:0032993">
    <property type="term" value="C:protein-DNA complex"/>
    <property type="evidence" value="ECO:0007669"/>
    <property type="project" value="TreeGrafter"/>
</dbReference>
<dbReference type="SUPFAM" id="SSF81273">
    <property type="entry name" value="H-NS histone-like proteins"/>
    <property type="match status" value="1"/>
</dbReference>
<evidence type="ECO:0000256" key="4">
    <source>
        <dbReference type="ARBA" id="ARBA00023125"/>
    </source>
</evidence>
<evidence type="ECO:0000313" key="9">
    <source>
        <dbReference type="Proteomes" id="UP000245839"/>
    </source>
</evidence>
<dbReference type="PANTHER" id="PTHR38097:SF2">
    <property type="entry name" value="DNA-BINDING PROTEIN STPA"/>
    <property type="match status" value="1"/>
</dbReference>
<feature type="region of interest" description="Disordered" evidence="5">
    <location>
        <begin position="67"/>
        <end position="96"/>
    </location>
</feature>
<evidence type="ECO:0000256" key="2">
    <source>
        <dbReference type="ARBA" id="ARBA00010610"/>
    </source>
</evidence>
<keyword evidence="4 8" id="KW-0238">DNA-binding</keyword>
<evidence type="ECO:0000313" key="8">
    <source>
        <dbReference type="EMBL" id="SSA38378.1"/>
    </source>
</evidence>
<organism evidence="8 10">
    <name type="scientific">Jannaschia seohaensis</name>
    <dbReference type="NCBI Taxonomy" id="475081"/>
    <lineage>
        <taxon>Bacteria</taxon>
        <taxon>Pseudomonadati</taxon>
        <taxon>Pseudomonadota</taxon>
        <taxon>Alphaproteobacteria</taxon>
        <taxon>Rhodobacterales</taxon>
        <taxon>Roseobacteraceae</taxon>
        <taxon>Jannaschia</taxon>
    </lineage>
</organism>
<evidence type="ECO:0000256" key="1">
    <source>
        <dbReference type="ARBA" id="ARBA00004453"/>
    </source>
</evidence>
<evidence type="ECO:0000256" key="3">
    <source>
        <dbReference type="ARBA" id="ARBA00022490"/>
    </source>
</evidence>
<dbReference type="EMBL" id="UETC01000001">
    <property type="protein sequence ID" value="SSA38378.1"/>
    <property type="molecule type" value="Genomic_DNA"/>
</dbReference>
<dbReference type="Gene3D" id="4.10.430.10">
    <property type="entry name" value="Histone-like protein H-NS, C-terminal domain"/>
    <property type="match status" value="1"/>
</dbReference>
<comment type="similarity">
    <text evidence="2">Belongs to the histone-like protein H-NS family.</text>
</comment>
<dbReference type="GO" id="GO:0003680">
    <property type="term" value="F:minor groove of adenine-thymine-rich DNA binding"/>
    <property type="evidence" value="ECO:0007669"/>
    <property type="project" value="TreeGrafter"/>
</dbReference>
<evidence type="ECO:0000313" key="7">
    <source>
        <dbReference type="EMBL" id="PWJ22100.1"/>
    </source>
</evidence>
<dbReference type="AlphaFoldDB" id="A0A2Y9A4K8"/>
<gene>
    <name evidence="7" type="ORF">BCF38_101509</name>
    <name evidence="8" type="ORF">SAMN05421539_101509</name>
</gene>
<dbReference type="InterPro" id="IPR027444">
    <property type="entry name" value="H-NS_C_dom"/>
</dbReference>
<protein>
    <submittedName>
        <fullName evidence="8">DNA-binding protein H-NS</fullName>
    </submittedName>
</protein>
<dbReference type="GO" id="GO:0003681">
    <property type="term" value="F:bent DNA binding"/>
    <property type="evidence" value="ECO:0007669"/>
    <property type="project" value="TreeGrafter"/>
</dbReference>
<reference evidence="7 9" key="2">
    <citation type="submission" date="2018-03" db="EMBL/GenBank/DDBJ databases">
        <title>Genomic Encyclopedia of Archaeal and Bacterial Type Strains, Phase II (KMG-II): from individual species to whole genera.</title>
        <authorList>
            <person name="Goeker M."/>
        </authorList>
    </citation>
    <scope>NUCLEOTIDE SEQUENCE [LARGE SCALE GENOMIC DNA]</scope>
    <source>
        <strain evidence="7 9">DSM 25227</strain>
    </source>
</reference>
<dbReference type="GO" id="GO:0009295">
    <property type="term" value="C:nucleoid"/>
    <property type="evidence" value="ECO:0007669"/>
    <property type="project" value="UniProtKB-SubCell"/>
</dbReference>
<dbReference type="Proteomes" id="UP000245839">
    <property type="component" value="Unassembled WGS sequence"/>
</dbReference>
<dbReference type="GO" id="GO:0000976">
    <property type="term" value="F:transcription cis-regulatory region binding"/>
    <property type="evidence" value="ECO:0007669"/>
    <property type="project" value="TreeGrafter"/>
</dbReference>
<proteinExistence type="inferred from homology"/>
<evidence type="ECO:0000259" key="6">
    <source>
        <dbReference type="SMART" id="SM00528"/>
    </source>
</evidence>
<dbReference type="RefSeq" id="WP_174900355.1">
    <property type="nucleotide sequence ID" value="NZ_QGDJ01000001.1"/>
</dbReference>
<evidence type="ECO:0000313" key="10">
    <source>
        <dbReference type="Proteomes" id="UP000251571"/>
    </source>
</evidence>
<dbReference type="Proteomes" id="UP000251571">
    <property type="component" value="Unassembled WGS sequence"/>
</dbReference>
<dbReference type="GO" id="GO:0001217">
    <property type="term" value="F:DNA-binding transcription repressor activity"/>
    <property type="evidence" value="ECO:0007669"/>
    <property type="project" value="TreeGrafter"/>
</dbReference>
<feature type="domain" description="DNA-binding protein H-NS-like C-terminal" evidence="6">
    <location>
        <begin position="70"/>
        <end position="115"/>
    </location>
</feature>
<dbReference type="InterPro" id="IPR037150">
    <property type="entry name" value="H-NS_C_dom_sf"/>
</dbReference>
<dbReference type="Pfam" id="PF00816">
    <property type="entry name" value="Histone_HNS"/>
    <property type="match status" value="1"/>
</dbReference>
<keyword evidence="9" id="KW-1185">Reference proteome</keyword>
<sequence>MADLDTMTKADLAKEREAAEARLKAIQKAESEYDGRRLKELKGQIEKMLADEGYTLADLMQGRAGAKKSAASSGKAAAKYRHPENPTKTWSGRGRQPAWYKEALEAGKTPADLAI</sequence>
<feature type="compositionally biased region" description="Low complexity" evidence="5">
    <location>
        <begin position="67"/>
        <end position="77"/>
    </location>
</feature>
<comment type="subcellular location">
    <subcellularLocation>
        <location evidence="1">Cytoplasm</location>
        <location evidence="1">Nucleoid</location>
    </subcellularLocation>
</comment>
<dbReference type="PANTHER" id="PTHR38097">
    <property type="match status" value="1"/>
</dbReference>